<dbReference type="RefSeq" id="WP_311513101.1">
    <property type="nucleotide sequence ID" value="NZ_JAVREP010000013.1"/>
</dbReference>
<feature type="compositionally biased region" description="Pro residues" evidence="1">
    <location>
        <begin position="149"/>
        <end position="166"/>
    </location>
</feature>
<dbReference type="Proteomes" id="UP001183390">
    <property type="component" value="Unassembled WGS sequence"/>
</dbReference>
<protein>
    <submittedName>
        <fullName evidence="2">Uncharacterized protein</fullName>
    </submittedName>
</protein>
<keyword evidence="3" id="KW-1185">Reference proteome</keyword>
<feature type="region of interest" description="Disordered" evidence="1">
    <location>
        <begin position="50"/>
        <end position="182"/>
    </location>
</feature>
<name>A0ABU2MCZ3_9ACTN</name>
<feature type="compositionally biased region" description="Low complexity" evidence="1">
    <location>
        <begin position="93"/>
        <end position="105"/>
    </location>
</feature>
<evidence type="ECO:0000313" key="3">
    <source>
        <dbReference type="Proteomes" id="UP001183390"/>
    </source>
</evidence>
<sequence>MTTTPRWDDERQRWERPAETPLPEPEEAGAPWLPAAGLAVVALVGASPALAGTQEDPGAYLAESTGTYGDGPLLETAPHDEPSATTTDPLPRTDGGLPDGSSSSGDHGGGGGGTTGDGSGGDGPARDPEPGGSGGDAPEDTASDEPAPSDEPSPEPSPSPDVPPFLDPDVWEPVEDGDGDGERVFTLIEDDAFEAVLTWDDGDETDLERVLEDRVRVPAREEEGYEEISALAEGAWEQGEPAFEYLYGTGSDRHALATALVDGDRVVTLTLRGPAEEGRQALEGHLVEVLDPLGVREGE</sequence>
<evidence type="ECO:0000256" key="1">
    <source>
        <dbReference type="SAM" id="MobiDB-lite"/>
    </source>
</evidence>
<feature type="compositionally biased region" description="Acidic residues" evidence="1">
    <location>
        <begin position="169"/>
        <end position="179"/>
    </location>
</feature>
<reference evidence="3" key="1">
    <citation type="submission" date="2023-07" db="EMBL/GenBank/DDBJ databases">
        <title>30 novel species of actinomycetes from the DSMZ collection.</title>
        <authorList>
            <person name="Nouioui I."/>
        </authorList>
    </citation>
    <scope>NUCLEOTIDE SEQUENCE [LARGE SCALE GENOMIC DNA]</scope>
    <source>
        <strain evidence="3">DSM 44743</strain>
    </source>
</reference>
<dbReference type="EMBL" id="JAVREP010000013">
    <property type="protein sequence ID" value="MDT0330555.1"/>
    <property type="molecule type" value="Genomic_DNA"/>
</dbReference>
<evidence type="ECO:0000313" key="2">
    <source>
        <dbReference type="EMBL" id="MDT0330555.1"/>
    </source>
</evidence>
<accession>A0ABU2MCZ3</accession>
<comment type="caution">
    <text evidence="2">The sequence shown here is derived from an EMBL/GenBank/DDBJ whole genome shotgun (WGS) entry which is preliminary data.</text>
</comment>
<feature type="region of interest" description="Disordered" evidence="1">
    <location>
        <begin position="1"/>
        <end position="30"/>
    </location>
</feature>
<feature type="compositionally biased region" description="Gly residues" evidence="1">
    <location>
        <begin position="106"/>
        <end position="123"/>
    </location>
</feature>
<proteinExistence type="predicted"/>
<organism evidence="2 3">
    <name type="scientific">Nocardiopsis lambiniae</name>
    <dbReference type="NCBI Taxonomy" id="3075539"/>
    <lineage>
        <taxon>Bacteria</taxon>
        <taxon>Bacillati</taxon>
        <taxon>Actinomycetota</taxon>
        <taxon>Actinomycetes</taxon>
        <taxon>Streptosporangiales</taxon>
        <taxon>Nocardiopsidaceae</taxon>
        <taxon>Nocardiopsis</taxon>
    </lineage>
</organism>
<gene>
    <name evidence="2" type="ORF">RM479_19240</name>
</gene>
<feature type="compositionally biased region" description="Basic and acidic residues" evidence="1">
    <location>
        <begin position="1"/>
        <end position="18"/>
    </location>
</feature>